<feature type="chain" id="PRO_5037696600" evidence="1">
    <location>
        <begin position="20"/>
        <end position="170"/>
    </location>
</feature>
<feature type="signal peptide" evidence="1">
    <location>
        <begin position="1"/>
        <end position="19"/>
    </location>
</feature>
<dbReference type="PIRSF" id="PIRSF014995">
    <property type="entry name" value="UCP014995"/>
    <property type="match status" value="1"/>
</dbReference>
<evidence type="ECO:0000313" key="2">
    <source>
        <dbReference type="EMBL" id="MBR7747853.1"/>
    </source>
</evidence>
<reference evidence="2 3" key="1">
    <citation type="submission" date="2021-04" db="EMBL/GenBank/DDBJ databases">
        <title>novel species isolated from subtropical streams in China.</title>
        <authorList>
            <person name="Lu H."/>
        </authorList>
    </citation>
    <scope>NUCLEOTIDE SEQUENCE [LARGE SCALE GENOMIC DNA]</scope>
    <source>
        <strain evidence="2 3">BYS107W</strain>
    </source>
</reference>
<organism evidence="2 3">
    <name type="scientific">Undibacterium baiyunense</name>
    <dbReference type="NCBI Taxonomy" id="2828731"/>
    <lineage>
        <taxon>Bacteria</taxon>
        <taxon>Pseudomonadati</taxon>
        <taxon>Pseudomonadota</taxon>
        <taxon>Betaproteobacteria</taxon>
        <taxon>Burkholderiales</taxon>
        <taxon>Oxalobacteraceae</taxon>
        <taxon>Undibacterium</taxon>
    </lineage>
</organism>
<comment type="caution">
    <text evidence="2">The sequence shown here is derived from an EMBL/GenBank/DDBJ whole genome shotgun (WGS) entry which is preliminary data.</text>
</comment>
<dbReference type="Proteomes" id="UP000680158">
    <property type="component" value="Unassembled WGS sequence"/>
</dbReference>
<dbReference type="RefSeq" id="WP_189347021.1">
    <property type="nucleotide sequence ID" value="NZ_JAGSPM010000009.1"/>
</dbReference>
<accession>A0A941DFB9</accession>
<protein>
    <submittedName>
        <fullName evidence="2">DUF2271 domain-containing protein</fullName>
    </submittedName>
</protein>
<dbReference type="EMBL" id="JAGSPM010000009">
    <property type="protein sequence ID" value="MBR7747853.1"/>
    <property type="molecule type" value="Genomic_DNA"/>
</dbReference>
<proteinExistence type="predicted"/>
<gene>
    <name evidence="2" type="ORF">KDM92_14805</name>
</gene>
<sequence>MQKILPFAIGTLLGSSAMAAELVVKVEVPKLNVAEYHRPYVAIWVERPDQSFAANLSVWYDLKKRDNEGAKWLKDMRQWWRRSGRDVSMPMDGVSSATRIVGEHTLSFASDKTALAKLPAGDYNLLVEAAREGGGREVVKVPFTWGGKDNKLASAQGSHELGKISVQVKP</sequence>
<dbReference type="Pfam" id="PF10029">
    <property type="entry name" value="DUF2271"/>
    <property type="match status" value="1"/>
</dbReference>
<dbReference type="InterPro" id="IPR014469">
    <property type="entry name" value="DUF2271"/>
</dbReference>
<dbReference type="AlphaFoldDB" id="A0A941DFB9"/>
<evidence type="ECO:0000313" key="3">
    <source>
        <dbReference type="Proteomes" id="UP000680158"/>
    </source>
</evidence>
<evidence type="ECO:0000256" key="1">
    <source>
        <dbReference type="SAM" id="SignalP"/>
    </source>
</evidence>
<keyword evidence="1" id="KW-0732">Signal</keyword>
<keyword evidence="3" id="KW-1185">Reference proteome</keyword>
<name>A0A941DFB9_9BURK</name>